<geneLocation type="plasmid" evidence="2">
    <name>pdsm15939_1</name>
</geneLocation>
<keyword evidence="2" id="KW-1185">Reference proteome</keyword>
<sequence length="279" mass="32946">MIKIYFEQHNELEKFICLLQADANPLFSCEHSDDRVVAIHLVQEEEKGLAAVARAVAQFILHFMEDRLLLSIISGTFYYNDEEEQQQILQLAHSFLDGERHDYRTGKKHRQSREALIMDALLPFLKDGLSFSLASFVTFRLKPYIQLLSHYVELAIDEYKLEQEYQTFVQLLRDYVAVRETKWSVVHLVHRPPEFFFFDAQFRYVPKTELKQWIDRKLVNQPMYIDATVLAPLVSLAPKTIYVYTDEPDDGMLQTLQNVFQERLRFFPSQAFRRSLPVE</sequence>
<accession>A0A160F7Q4</accession>
<dbReference type="NCBIfam" id="TIGR02834">
    <property type="entry name" value="spo_ytxC"/>
    <property type="match status" value="1"/>
</dbReference>
<dbReference type="RefSeq" id="WP_066327572.1">
    <property type="nucleotide sequence ID" value="NZ_CP015439.1"/>
</dbReference>
<dbReference type="KEGG" id="aamy:GFC30_3028"/>
<name>A0A160F7Q4_9BACL</name>
<evidence type="ECO:0000313" key="1">
    <source>
        <dbReference type="EMBL" id="ANB62165.1"/>
    </source>
</evidence>
<dbReference type="Pfam" id="PF08812">
    <property type="entry name" value="YtxC"/>
    <property type="match status" value="1"/>
</dbReference>
<protein>
    <submittedName>
        <fullName evidence="1">Putative sporulation protein YtxC</fullName>
    </submittedName>
</protein>
<gene>
    <name evidence="1" type="primary">ytxC</name>
    <name evidence="1" type="ORF">GFC30_3028</name>
</gene>
<reference evidence="1 2" key="1">
    <citation type="journal article" date="2006" name="Syst. Appl. Microbiol.">
        <title>Anoxybacillus amylolyticus sp. nov., a thermophilic amylase producing bacterium isolated from Mount Rittmann (Antarctica).</title>
        <authorList>
            <person name="Poli A."/>
            <person name="Esposito E."/>
            <person name="Lama L."/>
            <person name="Orlando P."/>
            <person name="Nicolaus G."/>
            <person name="de Appolonia F."/>
            <person name="Gambacorta A."/>
            <person name="Nicolaus B."/>
        </authorList>
    </citation>
    <scope>NUCLEOTIDE SEQUENCE [LARGE SCALE GENOMIC DNA]</scope>
    <source>
        <strain evidence="1 2">DSM 15939</strain>
        <plasmid evidence="2">Plasmid pdsm15939_1</plasmid>
    </source>
</reference>
<keyword evidence="1" id="KW-0614">Plasmid</keyword>
<dbReference type="AlphaFoldDB" id="A0A160F7Q4"/>
<organism evidence="1 2">
    <name type="scientific">Anoxybacteroides amylolyticum</name>
    <dbReference type="NCBI Taxonomy" id="294699"/>
    <lineage>
        <taxon>Bacteria</taxon>
        <taxon>Bacillati</taxon>
        <taxon>Bacillota</taxon>
        <taxon>Bacilli</taxon>
        <taxon>Bacillales</taxon>
        <taxon>Anoxybacillaceae</taxon>
        <taxon>Anoxybacteroides</taxon>
    </lineage>
</organism>
<dbReference type="Proteomes" id="UP000076865">
    <property type="component" value="Plasmid pDSM15939_1"/>
</dbReference>
<dbReference type="OrthoDB" id="2986513at2"/>
<dbReference type="InterPro" id="IPR014199">
    <property type="entry name" value="Spore_YtxC"/>
</dbReference>
<dbReference type="PIRSF" id="PIRSF012563">
    <property type="entry name" value="YtxC"/>
    <property type="match status" value="1"/>
</dbReference>
<dbReference type="PATRIC" id="fig|294699.3.peg.3131"/>
<evidence type="ECO:0000313" key="2">
    <source>
        <dbReference type="Proteomes" id="UP000076865"/>
    </source>
</evidence>
<proteinExistence type="predicted"/>
<dbReference type="EMBL" id="CP015439">
    <property type="protein sequence ID" value="ANB62165.1"/>
    <property type="molecule type" value="Genomic_DNA"/>
</dbReference>